<dbReference type="Proteomes" id="UP000027135">
    <property type="component" value="Unassembled WGS sequence"/>
</dbReference>
<keyword evidence="2" id="KW-1185">Reference proteome</keyword>
<proteinExistence type="predicted"/>
<gene>
    <name evidence="1" type="ORF">L798_06799</name>
</gene>
<protein>
    <submittedName>
        <fullName evidence="1">Uncharacterized protein</fullName>
    </submittedName>
</protein>
<dbReference type="EMBL" id="KK852664">
    <property type="protein sequence ID" value="KDR19026.1"/>
    <property type="molecule type" value="Genomic_DNA"/>
</dbReference>
<sequence>MGPPIANEHYPLAVESSLQPHIPFPIDIFEYCPPSVGVMNENIKFMSYIPRTCIYENCNIFPALYMGLDILIRSLIVDVCTLMQARLDLFAGYFQPMGLFMKS</sequence>
<name>A0A067R8U6_ZOONE</name>
<dbReference type="InParanoid" id="A0A067R8U6"/>
<evidence type="ECO:0000313" key="1">
    <source>
        <dbReference type="EMBL" id="KDR19026.1"/>
    </source>
</evidence>
<accession>A0A067R8U6</accession>
<evidence type="ECO:0000313" key="2">
    <source>
        <dbReference type="Proteomes" id="UP000027135"/>
    </source>
</evidence>
<organism evidence="1 2">
    <name type="scientific">Zootermopsis nevadensis</name>
    <name type="common">Dampwood termite</name>
    <dbReference type="NCBI Taxonomy" id="136037"/>
    <lineage>
        <taxon>Eukaryota</taxon>
        <taxon>Metazoa</taxon>
        <taxon>Ecdysozoa</taxon>
        <taxon>Arthropoda</taxon>
        <taxon>Hexapoda</taxon>
        <taxon>Insecta</taxon>
        <taxon>Pterygota</taxon>
        <taxon>Neoptera</taxon>
        <taxon>Polyneoptera</taxon>
        <taxon>Dictyoptera</taxon>
        <taxon>Blattodea</taxon>
        <taxon>Blattoidea</taxon>
        <taxon>Termitoidae</taxon>
        <taxon>Termopsidae</taxon>
        <taxon>Zootermopsis</taxon>
    </lineage>
</organism>
<reference evidence="1 2" key="1">
    <citation type="journal article" date="2014" name="Nat. Commun.">
        <title>Molecular traces of alternative social organization in a termite genome.</title>
        <authorList>
            <person name="Terrapon N."/>
            <person name="Li C."/>
            <person name="Robertson H.M."/>
            <person name="Ji L."/>
            <person name="Meng X."/>
            <person name="Booth W."/>
            <person name="Chen Z."/>
            <person name="Childers C.P."/>
            <person name="Glastad K.M."/>
            <person name="Gokhale K."/>
            <person name="Gowin J."/>
            <person name="Gronenberg W."/>
            <person name="Hermansen R.A."/>
            <person name="Hu H."/>
            <person name="Hunt B.G."/>
            <person name="Huylmans A.K."/>
            <person name="Khalil S.M."/>
            <person name="Mitchell R.D."/>
            <person name="Munoz-Torres M.C."/>
            <person name="Mustard J.A."/>
            <person name="Pan H."/>
            <person name="Reese J.T."/>
            <person name="Scharf M.E."/>
            <person name="Sun F."/>
            <person name="Vogel H."/>
            <person name="Xiao J."/>
            <person name="Yang W."/>
            <person name="Yang Z."/>
            <person name="Yang Z."/>
            <person name="Zhou J."/>
            <person name="Zhu J."/>
            <person name="Brent C.S."/>
            <person name="Elsik C.G."/>
            <person name="Goodisman M.A."/>
            <person name="Liberles D.A."/>
            <person name="Roe R.M."/>
            <person name="Vargo E.L."/>
            <person name="Vilcinskas A."/>
            <person name="Wang J."/>
            <person name="Bornberg-Bauer E."/>
            <person name="Korb J."/>
            <person name="Zhang G."/>
            <person name="Liebig J."/>
        </authorList>
    </citation>
    <scope>NUCLEOTIDE SEQUENCE [LARGE SCALE GENOMIC DNA]</scope>
    <source>
        <tissue evidence="1">Whole organism</tissue>
    </source>
</reference>
<dbReference type="AlphaFoldDB" id="A0A067R8U6"/>